<name>A0A565C728_9BRAS</name>
<proteinExistence type="predicted"/>
<dbReference type="EMBL" id="CABITT030000006">
    <property type="protein sequence ID" value="VVB09415.1"/>
    <property type="molecule type" value="Genomic_DNA"/>
</dbReference>
<evidence type="ECO:0000313" key="2">
    <source>
        <dbReference type="EMBL" id="VVB09415.1"/>
    </source>
</evidence>
<protein>
    <submittedName>
        <fullName evidence="2">Uncharacterized protein</fullName>
    </submittedName>
</protein>
<dbReference type="Proteomes" id="UP000489600">
    <property type="component" value="Unassembled WGS sequence"/>
</dbReference>
<accession>A0A565C728</accession>
<comment type="caution">
    <text evidence="2">The sequence shown here is derived from an EMBL/GenBank/DDBJ whole genome shotgun (WGS) entry which is preliminary data.</text>
</comment>
<feature type="signal peptide" evidence="1">
    <location>
        <begin position="1"/>
        <end position="24"/>
    </location>
</feature>
<organism evidence="2 3">
    <name type="scientific">Arabis nemorensis</name>
    <dbReference type="NCBI Taxonomy" id="586526"/>
    <lineage>
        <taxon>Eukaryota</taxon>
        <taxon>Viridiplantae</taxon>
        <taxon>Streptophyta</taxon>
        <taxon>Embryophyta</taxon>
        <taxon>Tracheophyta</taxon>
        <taxon>Spermatophyta</taxon>
        <taxon>Magnoliopsida</taxon>
        <taxon>eudicotyledons</taxon>
        <taxon>Gunneridae</taxon>
        <taxon>Pentapetalae</taxon>
        <taxon>rosids</taxon>
        <taxon>malvids</taxon>
        <taxon>Brassicales</taxon>
        <taxon>Brassicaceae</taxon>
        <taxon>Arabideae</taxon>
        <taxon>Arabis</taxon>
    </lineage>
</organism>
<evidence type="ECO:0000313" key="3">
    <source>
        <dbReference type="Proteomes" id="UP000489600"/>
    </source>
</evidence>
<feature type="chain" id="PRO_5022029936" evidence="1">
    <location>
        <begin position="25"/>
        <end position="76"/>
    </location>
</feature>
<dbReference type="AlphaFoldDB" id="A0A565C728"/>
<keyword evidence="1" id="KW-0732">Signal</keyword>
<keyword evidence="3" id="KW-1185">Reference proteome</keyword>
<gene>
    <name evidence="2" type="ORF">ANE_LOCUS19859</name>
</gene>
<sequence>MMRGTWLVVMLVIINAALMSVCQSARISVETATKMTTQEEEANDWKDTACSWCSVTPAPRQCVRACRQGLPGLAIS</sequence>
<reference evidence="2" key="1">
    <citation type="submission" date="2019-07" db="EMBL/GenBank/DDBJ databases">
        <authorList>
            <person name="Dittberner H."/>
        </authorList>
    </citation>
    <scope>NUCLEOTIDE SEQUENCE [LARGE SCALE GENOMIC DNA]</scope>
</reference>
<evidence type="ECO:0000256" key="1">
    <source>
        <dbReference type="SAM" id="SignalP"/>
    </source>
</evidence>